<accession>A0ABT9W2C5</accession>
<dbReference type="Gene3D" id="3.30.870.10">
    <property type="entry name" value="Endonuclease Chain A"/>
    <property type="match status" value="2"/>
</dbReference>
<sequence length="500" mass="57692">MNVKGLKKDGKLKGLQRIKLISWKMWALLFALIYCIVMIYGVYKPFPTGLSYKSETYYTDHVEFLADLTYTTEQGQVIMEQQIFERALAMIDAAQDFVLVDMFLFNDIYDKEEEYPELSYAFTEALIRKKQSHPELEIIFITDPLNTTYYSHTSPHLERMQQNDIETIITSLTPLRDSNPIFSSVWRTYLQWFGQGGFGWLPNPSGSSGPNVTARSYLKLFNVKANHRKVIVTEQEALITSANAHDASSYHSNIAFVVQGEIIRDIVRTEEAVIRYSTDSMYQELMLPLMTDGVAVQDDLSDQGIIELQLITEGKIYEAILTHLQQTDQGDRIWMGMFYLAEREIVKELLAAADRGVEVHLILDQNVEAFGHEKIGLPNKPVAAGLVQQSEGDIQVRWYETNGEQYHTKLMLIEEEDRGVIIGGSANFTRRNLKDLNLETNLLIQAPRQEQIVQEVAAYFKRLWHNEGGLYTAPYEEYKDESWYLRFIYHFQKLTNLSTY</sequence>
<dbReference type="InterPro" id="IPR025202">
    <property type="entry name" value="PLD-like_dom"/>
</dbReference>
<proteinExistence type="inferred from homology"/>
<evidence type="ECO:0000256" key="2">
    <source>
        <dbReference type="ARBA" id="ARBA00008664"/>
    </source>
</evidence>
<dbReference type="Proteomes" id="UP001235840">
    <property type="component" value="Unassembled WGS sequence"/>
</dbReference>
<dbReference type="Pfam" id="PF13091">
    <property type="entry name" value="PLDc_2"/>
    <property type="match status" value="1"/>
</dbReference>
<dbReference type="PANTHER" id="PTHR43856">
    <property type="entry name" value="CARDIOLIPIN HYDROLASE"/>
    <property type="match status" value="1"/>
</dbReference>
<comment type="catalytic activity">
    <reaction evidence="1">
        <text>a 1,2-diacyl-sn-glycero-3-phosphocholine + H2O = a 1,2-diacyl-sn-glycero-3-phosphate + choline + H(+)</text>
        <dbReference type="Rhea" id="RHEA:14445"/>
        <dbReference type="ChEBI" id="CHEBI:15354"/>
        <dbReference type="ChEBI" id="CHEBI:15377"/>
        <dbReference type="ChEBI" id="CHEBI:15378"/>
        <dbReference type="ChEBI" id="CHEBI:57643"/>
        <dbReference type="ChEBI" id="CHEBI:58608"/>
        <dbReference type="EC" id="3.1.4.4"/>
    </reaction>
</comment>
<dbReference type="PANTHER" id="PTHR43856:SF1">
    <property type="entry name" value="MITOCHONDRIAL CARDIOLIPIN HYDROLASE"/>
    <property type="match status" value="1"/>
</dbReference>
<keyword evidence="7" id="KW-1133">Transmembrane helix</keyword>
<keyword evidence="10" id="KW-1185">Reference proteome</keyword>
<evidence type="ECO:0000256" key="7">
    <source>
        <dbReference type="SAM" id="Phobius"/>
    </source>
</evidence>
<comment type="similarity">
    <text evidence="2">Belongs to the phospholipase D family.</text>
</comment>
<dbReference type="EC" id="3.1.4.4" evidence="3"/>
<name>A0ABT9W2C5_9BACI</name>
<dbReference type="InterPro" id="IPR051406">
    <property type="entry name" value="PLD_domain"/>
</dbReference>
<reference evidence="9 10" key="1">
    <citation type="submission" date="2023-07" db="EMBL/GenBank/DDBJ databases">
        <title>Genomic Encyclopedia of Type Strains, Phase IV (KMG-IV): sequencing the most valuable type-strain genomes for metagenomic binning, comparative biology and taxonomic classification.</title>
        <authorList>
            <person name="Goeker M."/>
        </authorList>
    </citation>
    <scope>NUCLEOTIDE SEQUENCE [LARGE SCALE GENOMIC DNA]</scope>
    <source>
        <strain evidence="9 10">DSM 12751</strain>
    </source>
</reference>
<dbReference type="CDD" id="cd09130">
    <property type="entry name" value="PLDc_unchar2_2"/>
    <property type="match status" value="1"/>
</dbReference>
<dbReference type="SUPFAM" id="SSF56024">
    <property type="entry name" value="Phospholipase D/nuclease"/>
    <property type="match status" value="2"/>
</dbReference>
<protein>
    <recommendedName>
        <fullName evidence="3">phospholipase D</fullName>
        <ecNumber evidence="3">3.1.4.4</ecNumber>
    </recommendedName>
</protein>
<evidence type="ECO:0000259" key="8">
    <source>
        <dbReference type="PROSITE" id="PS50035"/>
    </source>
</evidence>
<keyword evidence="5" id="KW-0442">Lipid degradation</keyword>
<feature type="domain" description="PLD phosphodiesterase" evidence="8">
    <location>
        <begin position="402"/>
        <end position="432"/>
    </location>
</feature>
<dbReference type="InterPro" id="IPR001736">
    <property type="entry name" value="PLipase_D/transphosphatidylase"/>
</dbReference>
<gene>
    <name evidence="9" type="ORF">J2S11_003338</name>
</gene>
<evidence type="ECO:0000256" key="5">
    <source>
        <dbReference type="ARBA" id="ARBA00022963"/>
    </source>
</evidence>
<dbReference type="SMART" id="SM00155">
    <property type="entry name" value="PLDc"/>
    <property type="match status" value="2"/>
</dbReference>
<evidence type="ECO:0000313" key="9">
    <source>
        <dbReference type="EMBL" id="MDQ0167413.1"/>
    </source>
</evidence>
<keyword evidence="7" id="KW-0472">Membrane</keyword>
<evidence type="ECO:0000256" key="3">
    <source>
        <dbReference type="ARBA" id="ARBA00012027"/>
    </source>
</evidence>
<keyword evidence="7" id="KW-0812">Transmembrane</keyword>
<evidence type="ECO:0000256" key="4">
    <source>
        <dbReference type="ARBA" id="ARBA00022801"/>
    </source>
</evidence>
<dbReference type="CDD" id="cd09129">
    <property type="entry name" value="PLDc_unchar2_1"/>
    <property type="match status" value="1"/>
</dbReference>
<dbReference type="EMBL" id="JAUSTY010000015">
    <property type="protein sequence ID" value="MDQ0167413.1"/>
    <property type="molecule type" value="Genomic_DNA"/>
</dbReference>
<dbReference type="PROSITE" id="PS50035">
    <property type="entry name" value="PLD"/>
    <property type="match status" value="1"/>
</dbReference>
<evidence type="ECO:0000256" key="6">
    <source>
        <dbReference type="ARBA" id="ARBA00023098"/>
    </source>
</evidence>
<keyword evidence="4" id="KW-0378">Hydrolase</keyword>
<evidence type="ECO:0000313" key="10">
    <source>
        <dbReference type="Proteomes" id="UP001235840"/>
    </source>
</evidence>
<keyword evidence="6" id="KW-0443">Lipid metabolism</keyword>
<comment type="caution">
    <text evidence="9">The sequence shown here is derived from an EMBL/GenBank/DDBJ whole genome shotgun (WGS) entry which is preliminary data.</text>
</comment>
<evidence type="ECO:0000256" key="1">
    <source>
        <dbReference type="ARBA" id="ARBA00000798"/>
    </source>
</evidence>
<feature type="transmembrane region" description="Helical" evidence="7">
    <location>
        <begin position="21"/>
        <end position="43"/>
    </location>
</feature>
<organism evidence="9 10">
    <name type="scientific">Caldalkalibacillus horti</name>
    <dbReference type="NCBI Taxonomy" id="77523"/>
    <lineage>
        <taxon>Bacteria</taxon>
        <taxon>Bacillati</taxon>
        <taxon>Bacillota</taxon>
        <taxon>Bacilli</taxon>
        <taxon>Bacillales</taxon>
        <taxon>Bacillaceae</taxon>
        <taxon>Caldalkalibacillus</taxon>
    </lineage>
</organism>